<evidence type="ECO:0000313" key="2">
    <source>
        <dbReference type="Proteomes" id="UP001066276"/>
    </source>
</evidence>
<comment type="caution">
    <text evidence="1">The sequence shown here is derived from an EMBL/GenBank/DDBJ whole genome shotgun (WGS) entry which is preliminary data.</text>
</comment>
<proteinExistence type="predicted"/>
<dbReference type="AlphaFoldDB" id="A0AAV7RIY2"/>
<accession>A0AAV7RIY2</accession>
<gene>
    <name evidence="1" type="ORF">NDU88_003574</name>
</gene>
<name>A0AAV7RIY2_PLEWA</name>
<protein>
    <submittedName>
        <fullName evidence="1">Uncharacterized protein</fullName>
    </submittedName>
</protein>
<organism evidence="1 2">
    <name type="scientific">Pleurodeles waltl</name>
    <name type="common">Iberian ribbed newt</name>
    <dbReference type="NCBI Taxonomy" id="8319"/>
    <lineage>
        <taxon>Eukaryota</taxon>
        <taxon>Metazoa</taxon>
        <taxon>Chordata</taxon>
        <taxon>Craniata</taxon>
        <taxon>Vertebrata</taxon>
        <taxon>Euteleostomi</taxon>
        <taxon>Amphibia</taxon>
        <taxon>Batrachia</taxon>
        <taxon>Caudata</taxon>
        <taxon>Salamandroidea</taxon>
        <taxon>Salamandridae</taxon>
        <taxon>Pleurodelinae</taxon>
        <taxon>Pleurodeles</taxon>
    </lineage>
</organism>
<reference evidence="1" key="1">
    <citation type="journal article" date="2022" name="bioRxiv">
        <title>Sequencing and chromosome-scale assembly of the giantPleurodeles waltlgenome.</title>
        <authorList>
            <person name="Brown T."/>
            <person name="Elewa A."/>
            <person name="Iarovenko S."/>
            <person name="Subramanian E."/>
            <person name="Araus A.J."/>
            <person name="Petzold A."/>
            <person name="Susuki M."/>
            <person name="Suzuki K.-i.T."/>
            <person name="Hayashi T."/>
            <person name="Toyoda A."/>
            <person name="Oliveira C."/>
            <person name="Osipova E."/>
            <person name="Leigh N.D."/>
            <person name="Simon A."/>
            <person name="Yun M.H."/>
        </authorList>
    </citation>
    <scope>NUCLEOTIDE SEQUENCE</scope>
    <source>
        <strain evidence="1">20211129_DDA</strain>
        <tissue evidence="1">Liver</tissue>
    </source>
</reference>
<dbReference type="EMBL" id="JANPWB010000009">
    <property type="protein sequence ID" value="KAJ1150785.1"/>
    <property type="molecule type" value="Genomic_DNA"/>
</dbReference>
<sequence>MGTNACGCLAMRVNSRRTQVEVDVWLQKKKNVNEFIPFKEVKGNGIQMEDREEEDGVRVEKERKVYRRSSVRVEEPLRLLKDFLVPTVPTVSRRRDSGMWVSWRRKAVGDGGSRNGVIV</sequence>
<dbReference type="Proteomes" id="UP001066276">
    <property type="component" value="Chromosome 5"/>
</dbReference>
<keyword evidence="2" id="KW-1185">Reference proteome</keyword>
<evidence type="ECO:0000313" key="1">
    <source>
        <dbReference type="EMBL" id="KAJ1150785.1"/>
    </source>
</evidence>